<feature type="transmembrane region" description="Helical" evidence="5">
    <location>
        <begin position="138"/>
        <end position="161"/>
    </location>
</feature>
<comment type="subcellular location">
    <subcellularLocation>
        <location evidence="5">Cell membrane</location>
        <topology evidence="5">Multi-pass membrane protein</topology>
    </subcellularLocation>
    <subcellularLocation>
        <location evidence="1">Membrane</location>
        <topology evidence="1">Multi-pass membrane protein</topology>
    </subcellularLocation>
</comment>
<evidence type="ECO:0000256" key="2">
    <source>
        <dbReference type="ARBA" id="ARBA00022692"/>
    </source>
</evidence>
<dbReference type="InterPro" id="IPR052522">
    <property type="entry name" value="ABC-2_transport_permease"/>
</dbReference>
<evidence type="ECO:0000259" key="6">
    <source>
        <dbReference type="PROSITE" id="PS51012"/>
    </source>
</evidence>
<reference evidence="7 8" key="1">
    <citation type="journal article" date="2016" name="Nat. Commun.">
        <title>Thousands of microbial genomes shed light on interconnected biogeochemical processes in an aquifer system.</title>
        <authorList>
            <person name="Anantharaman K."/>
            <person name="Brown C.T."/>
            <person name="Hug L.A."/>
            <person name="Sharon I."/>
            <person name="Castelle C.J."/>
            <person name="Probst A.J."/>
            <person name="Thomas B.C."/>
            <person name="Singh A."/>
            <person name="Wilkins M.J."/>
            <person name="Karaoz U."/>
            <person name="Brodie E.L."/>
            <person name="Williams K.H."/>
            <person name="Hubbard S.S."/>
            <person name="Banfield J.F."/>
        </authorList>
    </citation>
    <scope>NUCLEOTIDE SEQUENCE [LARGE SCALE GENOMIC DNA]</scope>
</reference>
<evidence type="ECO:0000256" key="3">
    <source>
        <dbReference type="ARBA" id="ARBA00022989"/>
    </source>
</evidence>
<dbReference type="PANTHER" id="PTHR43332:SF2">
    <property type="entry name" value="INNER MEMBRANE TRANSPORT PERMEASE YADH"/>
    <property type="match status" value="1"/>
</dbReference>
<keyword evidence="5" id="KW-1003">Cell membrane</keyword>
<proteinExistence type="inferred from homology"/>
<feature type="transmembrane region" description="Helical" evidence="5">
    <location>
        <begin position="173"/>
        <end position="193"/>
    </location>
</feature>
<dbReference type="AlphaFoldDB" id="A0A1F6DTD6"/>
<accession>A0A1F6DTD6</accession>
<dbReference type="PIRSF" id="PIRSF006648">
    <property type="entry name" value="DrrB"/>
    <property type="match status" value="1"/>
</dbReference>
<dbReference type="Pfam" id="PF01061">
    <property type="entry name" value="ABC2_membrane"/>
    <property type="match status" value="1"/>
</dbReference>
<feature type="transmembrane region" description="Helical" evidence="5">
    <location>
        <begin position="105"/>
        <end position="132"/>
    </location>
</feature>
<dbReference type="InterPro" id="IPR000412">
    <property type="entry name" value="ABC_2_transport"/>
</dbReference>
<evidence type="ECO:0000256" key="4">
    <source>
        <dbReference type="ARBA" id="ARBA00023136"/>
    </source>
</evidence>
<keyword evidence="3 5" id="KW-1133">Transmembrane helix</keyword>
<dbReference type="InterPro" id="IPR013525">
    <property type="entry name" value="ABC2_TM"/>
</dbReference>
<keyword evidence="2 5" id="KW-0812">Transmembrane</keyword>
<dbReference type="NCBIfam" id="NF011648">
    <property type="entry name" value="PRK15066.1"/>
    <property type="match status" value="1"/>
</dbReference>
<comment type="similarity">
    <text evidence="5">Belongs to the ABC-2 integral membrane protein family.</text>
</comment>
<feature type="transmembrane region" description="Helical" evidence="5">
    <location>
        <begin position="29"/>
        <end position="47"/>
    </location>
</feature>
<dbReference type="PRINTS" id="PR00164">
    <property type="entry name" value="ABC2TRNSPORT"/>
</dbReference>
<sequence>MNAYEKWISFYTIVRKDVVRMLRIWPQTFLPALVTSALYFLIFGAFLGSRIGEVYGVPYIAFVVPGLVMLSVVTNAYSNVATVMFTSKFFARNIDEILVSPTPPWLLVAGFVAGGVVRGLITGVLVLLVALFFTQLSIFNVAVVISFLILTSIVFSLAGLVNGVYATSIDGINIIPTFVLTPLVYLGGVFYSVEALPGIWSTLTQFDPIFYVVNGFRYGFLGVADTSLALSFSVLVAFSALFFALAWYLIRTGLGLRQ</sequence>
<dbReference type="STRING" id="1798496.A3C94_02070"/>
<keyword evidence="4 5" id="KW-0472">Membrane</keyword>
<dbReference type="EMBL" id="MFLJ01000028">
    <property type="protein sequence ID" value="OGG64312.1"/>
    <property type="molecule type" value="Genomic_DNA"/>
</dbReference>
<keyword evidence="5" id="KW-0813">Transport</keyword>
<protein>
    <recommendedName>
        <fullName evidence="5">Transport permease protein</fullName>
    </recommendedName>
</protein>
<organism evidence="7 8">
    <name type="scientific">Candidatus Kaiserbacteria bacterium RIFCSPHIGHO2_02_FULL_55_17</name>
    <dbReference type="NCBI Taxonomy" id="1798496"/>
    <lineage>
        <taxon>Bacteria</taxon>
        <taxon>Candidatus Kaiseribacteriota</taxon>
    </lineage>
</organism>
<gene>
    <name evidence="7" type="ORF">A3C94_02070</name>
</gene>
<dbReference type="PROSITE" id="PS51012">
    <property type="entry name" value="ABC_TM2"/>
    <property type="match status" value="1"/>
</dbReference>
<dbReference type="GO" id="GO:0043190">
    <property type="term" value="C:ATP-binding cassette (ABC) transporter complex"/>
    <property type="evidence" value="ECO:0007669"/>
    <property type="project" value="InterPro"/>
</dbReference>
<evidence type="ECO:0000313" key="7">
    <source>
        <dbReference type="EMBL" id="OGG64312.1"/>
    </source>
</evidence>
<evidence type="ECO:0000256" key="5">
    <source>
        <dbReference type="RuleBase" id="RU361157"/>
    </source>
</evidence>
<dbReference type="PANTHER" id="PTHR43332">
    <property type="entry name" value="INNER MEMBRANE TRANSPORT PERMEASE YADH-RELATED"/>
    <property type="match status" value="1"/>
</dbReference>
<evidence type="ECO:0000256" key="1">
    <source>
        <dbReference type="ARBA" id="ARBA00004141"/>
    </source>
</evidence>
<dbReference type="Proteomes" id="UP000177232">
    <property type="component" value="Unassembled WGS sequence"/>
</dbReference>
<name>A0A1F6DTD6_9BACT</name>
<dbReference type="InterPro" id="IPR047817">
    <property type="entry name" value="ABC2_TM_bact-type"/>
</dbReference>
<feature type="transmembrane region" description="Helical" evidence="5">
    <location>
        <begin position="228"/>
        <end position="250"/>
    </location>
</feature>
<evidence type="ECO:0000313" key="8">
    <source>
        <dbReference type="Proteomes" id="UP000177232"/>
    </source>
</evidence>
<feature type="domain" description="ABC transmembrane type-2" evidence="6">
    <location>
        <begin position="23"/>
        <end position="253"/>
    </location>
</feature>
<comment type="caution">
    <text evidence="7">The sequence shown here is derived from an EMBL/GenBank/DDBJ whole genome shotgun (WGS) entry which is preliminary data.</text>
</comment>
<dbReference type="GO" id="GO:0140359">
    <property type="term" value="F:ABC-type transporter activity"/>
    <property type="evidence" value="ECO:0007669"/>
    <property type="project" value="InterPro"/>
</dbReference>
<feature type="transmembrane region" description="Helical" evidence="5">
    <location>
        <begin position="59"/>
        <end position="85"/>
    </location>
</feature>